<dbReference type="EMBL" id="PVNK01000213">
    <property type="protein sequence ID" value="PRP92394.1"/>
    <property type="molecule type" value="Genomic_DNA"/>
</dbReference>
<keyword evidence="3" id="KW-1185">Reference proteome</keyword>
<feature type="compositionally biased region" description="Basic residues" evidence="1">
    <location>
        <begin position="207"/>
        <end position="224"/>
    </location>
</feature>
<name>A0A2S9XHN3_9BACT</name>
<protein>
    <recommendedName>
        <fullName evidence="4">Peptidase M10 metallopeptidase domain-containing protein</fullName>
    </recommendedName>
</protein>
<comment type="caution">
    <text evidence="2">The sequence shown here is derived from an EMBL/GenBank/DDBJ whole genome shotgun (WGS) entry which is preliminary data.</text>
</comment>
<dbReference type="Gene3D" id="3.40.390.10">
    <property type="entry name" value="Collagenase (Catalytic Domain)"/>
    <property type="match status" value="1"/>
</dbReference>
<dbReference type="GO" id="GO:0008237">
    <property type="term" value="F:metallopeptidase activity"/>
    <property type="evidence" value="ECO:0007669"/>
    <property type="project" value="InterPro"/>
</dbReference>
<dbReference type="RefSeq" id="WP_181198117.1">
    <property type="nucleotide sequence ID" value="NZ_PVNK01000213.1"/>
</dbReference>
<gene>
    <name evidence="2" type="ORF">ENSA5_49640</name>
</gene>
<feature type="region of interest" description="Disordered" evidence="1">
    <location>
        <begin position="204"/>
        <end position="224"/>
    </location>
</feature>
<dbReference type="InterPro" id="IPR024079">
    <property type="entry name" value="MetalloPept_cat_dom_sf"/>
</dbReference>
<dbReference type="AlphaFoldDB" id="A0A2S9XHN3"/>
<evidence type="ECO:0000256" key="1">
    <source>
        <dbReference type="SAM" id="MobiDB-lite"/>
    </source>
</evidence>
<dbReference type="SUPFAM" id="SSF55486">
    <property type="entry name" value="Metalloproteases ('zincins'), catalytic domain"/>
    <property type="match status" value="1"/>
</dbReference>
<accession>A0A2S9XHN3</accession>
<proteinExistence type="predicted"/>
<reference evidence="2 3" key="1">
    <citation type="submission" date="2018-03" db="EMBL/GenBank/DDBJ databases">
        <title>Draft Genome Sequences of the Obligatory Marine Myxobacteria Enhygromyxa salina SWB005.</title>
        <authorList>
            <person name="Poehlein A."/>
            <person name="Moghaddam J.A."/>
            <person name="Harms H."/>
            <person name="Alanjari M."/>
            <person name="Koenig G.M."/>
            <person name="Daniel R."/>
            <person name="Schaeberle T.F."/>
        </authorList>
    </citation>
    <scope>NUCLEOTIDE SEQUENCE [LARGE SCALE GENOMIC DNA]</scope>
    <source>
        <strain evidence="2 3">SWB005</strain>
    </source>
</reference>
<evidence type="ECO:0000313" key="2">
    <source>
        <dbReference type="EMBL" id="PRP92394.1"/>
    </source>
</evidence>
<sequence length="224" mass="25263">MTLKRELGDRARDWVRATARSGAAFALAFMTLLLILIPTRAEARERAIRVPLTIHVATDDGRSVVSESRILASVRRANRELAAFDVYLVVEKIVPMVGGTTIETSEQRFALARRAQRDGTVHVFFVDRVELTSARKGDRRVSGMHWRYHGLAKDIRAREYLAVAHNAPTTTLVHEVGHAFGLAHDSSEDNLMCSCRRGMDPAFTKGQGRRLRNGARRYLQRSRR</sequence>
<organism evidence="2 3">
    <name type="scientific">Enhygromyxa salina</name>
    <dbReference type="NCBI Taxonomy" id="215803"/>
    <lineage>
        <taxon>Bacteria</taxon>
        <taxon>Pseudomonadati</taxon>
        <taxon>Myxococcota</taxon>
        <taxon>Polyangia</taxon>
        <taxon>Nannocystales</taxon>
        <taxon>Nannocystaceae</taxon>
        <taxon>Enhygromyxa</taxon>
    </lineage>
</organism>
<evidence type="ECO:0008006" key="4">
    <source>
        <dbReference type="Google" id="ProtNLM"/>
    </source>
</evidence>
<evidence type="ECO:0000313" key="3">
    <source>
        <dbReference type="Proteomes" id="UP000237968"/>
    </source>
</evidence>
<dbReference type="Proteomes" id="UP000237968">
    <property type="component" value="Unassembled WGS sequence"/>
</dbReference>